<dbReference type="InterPro" id="IPR055184">
    <property type="entry name" value="COMMD8_HN"/>
</dbReference>
<protein>
    <recommendedName>
        <fullName evidence="1">COMM domain-containing protein</fullName>
    </recommendedName>
</protein>
<comment type="caution">
    <text evidence="2">The sequence shown here is derived from an EMBL/GenBank/DDBJ whole genome shotgun (WGS) entry which is preliminary data.</text>
</comment>
<dbReference type="Proteomes" id="UP001497382">
    <property type="component" value="Unassembled WGS sequence"/>
</dbReference>
<keyword evidence="3" id="KW-1185">Reference proteome</keyword>
<sequence length="236" mass="27757">MKRLPDGMANTELTEEIFFKLFVKCPKDRLHKLIHHLIDVFCGQKYVLYEIFSDVWTLLEWWDLIRGSERFFLLYYSSSEKVPGISSLPQEFQNALNDCLSVRNLDIRNKLIERTHQISPAYLHNFDWKLKLTLASDKLAQINEPRLLLNLDICGEREKTLCLDLSKEELKMLIESMEKANKRQLLLKKHSIFKRKGEEISTPVKLNTLIGTWSNPSPSQQQRRVQAIHIQSNYKV</sequence>
<organism evidence="2 3">
    <name type="scientific">Larinioides sclopetarius</name>
    <dbReference type="NCBI Taxonomy" id="280406"/>
    <lineage>
        <taxon>Eukaryota</taxon>
        <taxon>Metazoa</taxon>
        <taxon>Ecdysozoa</taxon>
        <taxon>Arthropoda</taxon>
        <taxon>Chelicerata</taxon>
        <taxon>Arachnida</taxon>
        <taxon>Araneae</taxon>
        <taxon>Araneomorphae</taxon>
        <taxon>Entelegynae</taxon>
        <taxon>Araneoidea</taxon>
        <taxon>Araneidae</taxon>
        <taxon>Larinioides</taxon>
    </lineage>
</organism>
<gene>
    <name evidence="2" type="ORF">LARSCL_LOCUS8701</name>
</gene>
<name>A0AAV1ZXM2_9ARAC</name>
<feature type="domain" description="COMM" evidence="1">
    <location>
        <begin position="122"/>
        <end position="188"/>
    </location>
</feature>
<proteinExistence type="predicted"/>
<evidence type="ECO:0000313" key="2">
    <source>
        <dbReference type="EMBL" id="CAL1276520.1"/>
    </source>
</evidence>
<dbReference type="InterPro" id="IPR017920">
    <property type="entry name" value="COMM"/>
</dbReference>
<dbReference type="EMBL" id="CAXIEN010000094">
    <property type="protein sequence ID" value="CAL1276520.1"/>
    <property type="molecule type" value="Genomic_DNA"/>
</dbReference>
<evidence type="ECO:0000313" key="3">
    <source>
        <dbReference type="Proteomes" id="UP001497382"/>
    </source>
</evidence>
<evidence type="ECO:0000259" key="1">
    <source>
        <dbReference type="PROSITE" id="PS51269"/>
    </source>
</evidence>
<dbReference type="Pfam" id="PF07258">
    <property type="entry name" value="COMM_domain"/>
    <property type="match status" value="1"/>
</dbReference>
<dbReference type="Pfam" id="PF22838">
    <property type="entry name" value="COMMD8_HN"/>
    <property type="match status" value="1"/>
</dbReference>
<dbReference type="AlphaFoldDB" id="A0AAV1ZXM2"/>
<accession>A0AAV1ZXM2</accession>
<reference evidence="2 3" key="1">
    <citation type="submission" date="2024-04" db="EMBL/GenBank/DDBJ databases">
        <authorList>
            <person name="Rising A."/>
            <person name="Reimegard J."/>
            <person name="Sonavane S."/>
            <person name="Akerstrom W."/>
            <person name="Nylinder S."/>
            <person name="Hedman E."/>
            <person name="Kallberg Y."/>
        </authorList>
    </citation>
    <scope>NUCLEOTIDE SEQUENCE [LARGE SCALE GENOMIC DNA]</scope>
</reference>
<dbReference type="PROSITE" id="PS51269">
    <property type="entry name" value="COMM"/>
    <property type="match status" value="1"/>
</dbReference>